<dbReference type="Proteomes" id="UP000215405">
    <property type="component" value="Unassembled WGS sequence"/>
</dbReference>
<reference evidence="4" key="1">
    <citation type="journal article" date="2017" name="Int. J. Syst. Evol. Microbiol.">
        <title>Notoacmeibacter marinus gen. nov., sp. nov., isolated from the gut of a limpet and proposal of Notoacmeibacteraceae fam. nov. in the order Rhizobiales of the class Alphaproteobacteria.</title>
        <authorList>
            <person name="Huang Z."/>
            <person name="Guo F."/>
            <person name="Lai Q."/>
        </authorList>
    </citation>
    <scope>NUCLEOTIDE SEQUENCE [LARGE SCALE GENOMIC DNA]</scope>
    <source>
        <strain evidence="4">XMTR2A4</strain>
    </source>
</reference>
<name>A0A231UTY1_9HYPH</name>
<dbReference type="Pfam" id="PF00534">
    <property type="entry name" value="Glycos_transf_1"/>
    <property type="match status" value="1"/>
</dbReference>
<evidence type="ECO:0000313" key="4">
    <source>
        <dbReference type="Proteomes" id="UP000215405"/>
    </source>
</evidence>
<evidence type="ECO:0000259" key="1">
    <source>
        <dbReference type="Pfam" id="PF00534"/>
    </source>
</evidence>
<dbReference type="Pfam" id="PF13579">
    <property type="entry name" value="Glyco_trans_4_4"/>
    <property type="match status" value="1"/>
</dbReference>
<dbReference type="EMBL" id="NBYO01000003">
    <property type="protein sequence ID" value="OXS99397.1"/>
    <property type="molecule type" value="Genomic_DNA"/>
</dbReference>
<protein>
    <submittedName>
        <fullName evidence="3">Glycosyltransferase WbuB</fullName>
    </submittedName>
</protein>
<dbReference type="InterPro" id="IPR001296">
    <property type="entry name" value="Glyco_trans_1"/>
</dbReference>
<keyword evidence="4" id="KW-1185">Reference proteome</keyword>
<dbReference type="RefSeq" id="WP_094078174.1">
    <property type="nucleotide sequence ID" value="NZ_NBYO01000003.1"/>
</dbReference>
<dbReference type="PANTHER" id="PTHR12526">
    <property type="entry name" value="GLYCOSYLTRANSFERASE"/>
    <property type="match status" value="1"/>
</dbReference>
<sequence>MSRIWIINQYASIPKTGVGGRHRHLARELTGLGHEVTVIAASWTHLHPAELDPKTLPFSEQFEGFTFVHLPVPPYAHAHDKKRVLNWLRFSAALPGLPKRLNAKPDIVLVSSPSPFAYLGAERLARRVGAKLVFEVRDIWPLSLVQIGNYSPRHPMIRLMQWIEDRAYRNSDAVISNLPGAVEHMIERGMDPGKFAWIPNGFSKRDVEDPEPVDGEIEAMLPADKFIVGYAGTVGVANALDTLVDAATLMRDQPDILFAIIGEGREKPKLQGLVKDRGLSNVTFVPRVPKRQIATVLQRLAVCYFSLLPDEVFKFGIASNKFFDYLVAAKPILYAVDSGVYRPVDDFDCGITVPPVSPEAVVHAILELKNSSKTRLQDMGANGRAAAYNHHEYSQIARKLDATLSNL</sequence>
<dbReference type="Gene3D" id="3.40.50.2000">
    <property type="entry name" value="Glycogen Phosphorylase B"/>
    <property type="match status" value="2"/>
</dbReference>
<comment type="caution">
    <text evidence="3">The sequence shown here is derived from an EMBL/GenBank/DDBJ whole genome shotgun (WGS) entry which is preliminary data.</text>
</comment>
<feature type="domain" description="Glycosyltransferase subfamily 4-like N-terminal" evidence="2">
    <location>
        <begin position="16"/>
        <end position="201"/>
    </location>
</feature>
<dbReference type="GO" id="GO:0016757">
    <property type="term" value="F:glycosyltransferase activity"/>
    <property type="evidence" value="ECO:0007669"/>
    <property type="project" value="InterPro"/>
</dbReference>
<accession>A0A231UTY1</accession>
<evidence type="ECO:0000313" key="3">
    <source>
        <dbReference type="EMBL" id="OXS99397.1"/>
    </source>
</evidence>
<keyword evidence="3" id="KW-0808">Transferase</keyword>
<proteinExistence type="predicted"/>
<evidence type="ECO:0000259" key="2">
    <source>
        <dbReference type="Pfam" id="PF13579"/>
    </source>
</evidence>
<feature type="domain" description="Glycosyl transferase family 1" evidence="1">
    <location>
        <begin position="222"/>
        <end position="384"/>
    </location>
</feature>
<dbReference type="AlphaFoldDB" id="A0A231UTY1"/>
<dbReference type="PANTHER" id="PTHR12526:SF622">
    <property type="entry name" value="GLYCOSYLTRANSFERASE (GROUP I)"/>
    <property type="match status" value="1"/>
</dbReference>
<dbReference type="InterPro" id="IPR028098">
    <property type="entry name" value="Glyco_trans_4-like_N"/>
</dbReference>
<dbReference type="SUPFAM" id="SSF53756">
    <property type="entry name" value="UDP-Glycosyltransferase/glycogen phosphorylase"/>
    <property type="match status" value="1"/>
</dbReference>
<gene>
    <name evidence="3" type="ORF">B7H23_14650</name>
</gene>
<organism evidence="3 4">
    <name type="scientific">Notoacmeibacter marinus</name>
    <dbReference type="NCBI Taxonomy" id="1876515"/>
    <lineage>
        <taxon>Bacteria</taxon>
        <taxon>Pseudomonadati</taxon>
        <taxon>Pseudomonadota</taxon>
        <taxon>Alphaproteobacteria</taxon>
        <taxon>Hyphomicrobiales</taxon>
        <taxon>Notoacmeibacteraceae</taxon>
        <taxon>Notoacmeibacter</taxon>
    </lineage>
</organism>
<dbReference type="CDD" id="cd03794">
    <property type="entry name" value="GT4_WbuB-like"/>
    <property type="match status" value="1"/>
</dbReference>